<dbReference type="Proteomes" id="UP001162501">
    <property type="component" value="Chromosome 22"/>
</dbReference>
<name>A0AC59Z2V2_RANTA</name>
<dbReference type="EMBL" id="OX596106">
    <property type="protein sequence ID" value="CAN0178005.1"/>
    <property type="molecule type" value="Genomic_DNA"/>
</dbReference>
<accession>A0AC59Z2V2</accession>
<sequence length="157" mass="16554">MSGKQEKQEASAGVGGSPDGKKWRDTVGGGDSRVFCVRPAANGPFRGLREEEGRSDDGLRSSRSSQPSALRGAAGARRASLLHAAVSTPQPSGLIPLLLPPPPVPNSGPLSRSLPDSNHLQMLLRAPSAFHEGVPVLLLKERRVYRSSVTEIDSATI</sequence>
<gene>
    <name evidence="1" type="ORF">MRATA1EN22A_LOCUS13222</name>
</gene>
<organism evidence="1 2">
    <name type="scientific">Rangifer tarandus platyrhynchus</name>
    <name type="common">Svalbard reindeer</name>
    <dbReference type="NCBI Taxonomy" id="3082113"/>
    <lineage>
        <taxon>Eukaryota</taxon>
        <taxon>Metazoa</taxon>
        <taxon>Chordata</taxon>
        <taxon>Craniata</taxon>
        <taxon>Vertebrata</taxon>
        <taxon>Euteleostomi</taxon>
        <taxon>Mammalia</taxon>
        <taxon>Eutheria</taxon>
        <taxon>Laurasiatheria</taxon>
        <taxon>Artiodactyla</taxon>
        <taxon>Ruminantia</taxon>
        <taxon>Pecora</taxon>
        <taxon>Cervidae</taxon>
        <taxon>Odocoileinae</taxon>
        <taxon>Rangifer</taxon>
    </lineage>
</organism>
<evidence type="ECO:0000313" key="1">
    <source>
        <dbReference type="EMBL" id="CAN0178005.1"/>
    </source>
</evidence>
<reference evidence="1" key="1">
    <citation type="submission" date="2023-05" db="EMBL/GenBank/DDBJ databases">
        <authorList>
            <consortium name="ELIXIR-Norway"/>
        </authorList>
    </citation>
    <scope>NUCLEOTIDE SEQUENCE</scope>
</reference>
<evidence type="ECO:0000313" key="2">
    <source>
        <dbReference type="Proteomes" id="UP001162501"/>
    </source>
</evidence>
<reference evidence="1" key="2">
    <citation type="submission" date="2025-03" db="EMBL/GenBank/DDBJ databases">
        <authorList>
            <consortium name="ELIXIR-Norway"/>
            <consortium name="Elixir Norway"/>
        </authorList>
    </citation>
    <scope>NUCLEOTIDE SEQUENCE</scope>
</reference>
<proteinExistence type="predicted"/>
<protein>
    <submittedName>
        <fullName evidence="1">Uncharacterized protein</fullName>
    </submittedName>
</protein>